<feature type="transmembrane region" description="Helical" evidence="5">
    <location>
        <begin position="47"/>
        <end position="68"/>
    </location>
</feature>
<feature type="transmembrane region" description="Helical" evidence="5">
    <location>
        <begin position="244"/>
        <end position="267"/>
    </location>
</feature>
<dbReference type="EMBL" id="LWQS01000041">
    <property type="protein sequence ID" value="OAN46886.1"/>
    <property type="molecule type" value="Genomic_DNA"/>
</dbReference>
<dbReference type="GO" id="GO:0022857">
    <property type="term" value="F:transmembrane transporter activity"/>
    <property type="evidence" value="ECO:0007669"/>
    <property type="project" value="InterPro"/>
</dbReference>
<comment type="caution">
    <text evidence="7">The sequence shown here is derived from an EMBL/GenBank/DDBJ whole genome shotgun (WGS) entry which is preliminary data.</text>
</comment>
<dbReference type="STRING" id="1707952.A6A03_11300"/>
<accession>A0A178MED6</accession>
<feature type="transmembrane region" description="Helical" evidence="5">
    <location>
        <begin position="213"/>
        <end position="232"/>
    </location>
</feature>
<keyword evidence="3 5" id="KW-1133">Transmembrane helix</keyword>
<feature type="transmembrane region" description="Helical" evidence="5">
    <location>
        <begin position="75"/>
        <end position="95"/>
    </location>
</feature>
<keyword evidence="4 5" id="KW-0472">Membrane</keyword>
<feature type="domain" description="Major facilitator superfamily (MFS) profile" evidence="6">
    <location>
        <begin position="7"/>
        <end position="392"/>
    </location>
</feature>
<reference evidence="7 8" key="1">
    <citation type="submission" date="2016-04" db="EMBL/GenBank/DDBJ databases">
        <title>Chloroflexus islandicus sp. nov., a thermophilic filamentous anoxygenic phototrophic bacterium from geyser Strokkur (Iceland).</title>
        <authorList>
            <person name="Gaisin V.A."/>
            <person name="Kalashnikov A.M."/>
            <person name="Sukhacheva M.V."/>
            <person name="Grouzdev D.S."/>
            <person name="Ivanov T.M."/>
            <person name="Kuznetsov B."/>
            <person name="Gorlenko V.M."/>
        </authorList>
    </citation>
    <scope>NUCLEOTIDE SEQUENCE [LARGE SCALE GENOMIC DNA]</scope>
    <source>
        <strain evidence="8">isl-2</strain>
    </source>
</reference>
<feature type="transmembrane region" description="Helical" evidence="5">
    <location>
        <begin position="135"/>
        <end position="155"/>
    </location>
</feature>
<feature type="transmembrane region" description="Helical" evidence="5">
    <location>
        <begin position="368"/>
        <end position="388"/>
    </location>
</feature>
<dbReference type="CDD" id="cd17355">
    <property type="entry name" value="MFS_YcxA_like"/>
    <property type="match status" value="1"/>
</dbReference>
<dbReference type="InterPro" id="IPR050327">
    <property type="entry name" value="Proton-linked_MCT"/>
</dbReference>
<evidence type="ECO:0000256" key="2">
    <source>
        <dbReference type="ARBA" id="ARBA00022692"/>
    </source>
</evidence>
<evidence type="ECO:0000313" key="8">
    <source>
        <dbReference type="Proteomes" id="UP000078287"/>
    </source>
</evidence>
<feature type="transmembrane region" description="Helical" evidence="5">
    <location>
        <begin position="305"/>
        <end position="327"/>
    </location>
</feature>
<dbReference type="Proteomes" id="UP000078287">
    <property type="component" value="Unassembled WGS sequence"/>
</dbReference>
<proteinExistence type="predicted"/>
<evidence type="ECO:0000256" key="3">
    <source>
        <dbReference type="ARBA" id="ARBA00022989"/>
    </source>
</evidence>
<keyword evidence="8" id="KW-1185">Reference proteome</keyword>
<feature type="transmembrane region" description="Helical" evidence="5">
    <location>
        <begin position="101"/>
        <end position="123"/>
    </location>
</feature>
<dbReference type="RefSeq" id="WP_066785106.1">
    <property type="nucleotide sequence ID" value="NZ_LWQS01000041.1"/>
</dbReference>
<sequence length="401" mass="41293">MRSLPRWLIASICGALIVTIAMGVRQTFGVFLVPLSEAFGLGREQVGLTLAIQNLVFGIATPFAGALADRYGGQRLLAVGAIVYALGVAAVTIAASPLLLLVALGVVVGLAQSATTFAPVFGVIGQLAPPARRGFAFGLVTAGGSVGMFAFVPLAQLLLAALGWQGALLALAAVMVLPAVLTPALGAPARRTGAADNAPSGQQVIALALRHPGYALLFAGFFVCGFHVAFIATHLPAYLVDSGIGATVAAVALALIGLGNIAGSYLFGALGDRMVKKQVLSGIYLGRAIIFVLFLIVPLTDASALAFGLSIGVLWLGTVPLTSGLVAQLFGTRYLGMLYGFVFFGHQIGAFLGAWMGGAVYDRTVSYLPVWLAALALSLAATAIHWLIDDRPARQVVEQPV</sequence>
<evidence type="ECO:0000256" key="1">
    <source>
        <dbReference type="ARBA" id="ARBA00004651"/>
    </source>
</evidence>
<dbReference type="PANTHER" id="PTHR11360:SF284">
    <property type="entry name" value="EG:103B4.3 PROTEIN-RELATED"/>
    <property type="match status" value="1"/>
</dbReference>
<comment type="subcellular location">
    <subcellularLocation>
        <location evidence="1">Cell membrane</location>
        <topology evidence="1">Multi-pass membrane protein</topology>
    </subcellularLocation>
</comment>
<dbReference type="InterPro" id="IPR036259">
    <property type="entry name" value="MFS_trans_sf"/>
</dbReference>
<dbReference type="Pfam" id="PF07690">
    <property type="entry name" value="MFS_1"/>
    <property type="match status" value="1"/>
</dbReference>
<evidence type="ECO:0000259" key="6">
    <source>
        <dbReference type="PROSITE" id="PS50850"/>
    </source>
</evidence>
<dbReference type="SUPFAM" id="SSF103473">
    <property type="entry name" value="MFS general substrate transporter"/>
    <property type="match status" value="1"/>
</dbReference>
<organism evidence="7 8">
    <name type="scientific">Chloroflexus islandicus</name>
    <dbReference type="NCBI Taxonomy" id="1707952"/>
    <lineage>
        <taxon>Bacteria</taxon>
        <taxon>Bacillati</taxon>
        <taxon>Chloroflexota</taxon>
        <taxon>Chloroflexia</taxon>
        <taxon>Chloroflexales</taxon>
        <taxon>Chloroflexineae</taxon>
        <taxon>Chloroflexaceae</taxon>
        <taxon>Chloroflexus</taxon>
    </lineage>
</organism>
<protein>
    <recommendedName>
        <fullName evidence="6">Major facilitator superfamily (MFS) profile domain-containing protein</fullName>
    </recommendedName>
</protein>
<feature type="transmembrane region" description="Helical" evidence="5">
    <location>
        <begin position="161"/>
        <end position="181"/>
    </location>
</feature>
<keyword evidence="2 5" id="KW-0812">Transmembrane</keyword>
<gene>
    <name evidence="7" type="ORF">A6A03_11300</name>
</gene>
<dbReference type="InterPro" id="IPR020846">
    <property type="entry name" value="MFS_dom"/>
</dbReference>
<dbReference type="InterPro" id="IPR011701">
    <property type="entry name" value="MFS"/>
</dbReference>
<dbReference type="AlphaFoldDB" id="A0A178MED6"/>
<dbReference type="Gene3D" id="1.20.1250.20">
    <property type="entry name" value="MFS general substrate transporter like domains"/>
    <property type="match status" value="2"/>
</dbReference>
<evidence type="ECO:0000256" key="5">
    <source>
        <dbReference type="SAM" id="Phobius"/>
    </source>
</evidence>
<feature type="transmembrane region" description="Helical" evidence="5">
    <location>
        <begin position="334"/>
        <end position="356"/>
    </location>
</feature>
<feature type="transmembrane region" description="Helical" evidence="5">
    <location>
        <begin position="279"/>
        <end position="299"/>
    </location>
</feature>
<name>A0A178MED6_9CHLR</name>
<dbReference type="PANTHER" id="PTHR11360">
    <property type="entry name" value="MONOCARBOXYLATE TRANSPORTER"/>
    <property type="match status" value="1"/>
</dbReference>
<evidence type="ECO:0000313" key="7">
    <source>
        <dbReference type="EMBL" id="OAN46886.1"/>
    </source>
</evidence>
<dbReference type="PROSITE" id="PS50850">
    <property type="entry name" value="MFS"/>
    <property type="match status" value="1"/>
</dbReference>
<evidence type="ECO:0000256" key="4">
    <source>
        <dbReference type="ARBA" id="ARBA00023136"/>
    </source>
</evidence>
<dbReference type="GO" id="GO:0005886">
    <property type="term" value="C:plasma membrane"/>
    <property type="evidence" value="ECO:0007669"/>
    <property type="project" value="UniProtKB-SubCell"/>
</dbReference>
<dbReference type="OrthoDB" id="9793415at2"/>